<dbReference type="AlphaFoldDB" id="A0A8J3F4H6"/>
<name>A0A8J3F4H6_9BURK</name>
<feature type="region of interest" description="Disordered" evidence="1">
    <location>
        <begin position="27"/>
        <end position="47"/>
    </location>
</feature>
<dbReference type="EMBL" id="BMDP01000001">
    <property type="protein sequence ID" value="GGI53074.1"/>
    <property type="molecule type" value="Genomic_DNA"/>
</dbReference>
<reference evidence="3" key="1">
    <citation type="journal article" date="2014" name="Int. J. Syst. Evol. Microbiol.">
        <title>Complete genome sequence of Corynebacterium casei LMG S-19264T (=DSM 44701T), isolated from a smear-ripened cheese.</title>
        <authorList>
            <consortium name="US DOE Joint Genome Institute (JGI-PGF)"/>
            <person name="Walter F."/>
            <person name="Albersmeier A."/>
            <person name="Kalinowski J."/>
            <person name="Ruckert C."/>
        </authorList>
    </citation>
    <scope>NUCLEOTIDE SEQUENCE</scope>
    <source>
        <strain evidence="3">CCM 7664</strain>
    </source>
</reference>
<proteinExistence type="predicted"/>
<organism evidence="3 4">
    <name type="scientific">Oxalicibacterium solurbis</name>
    <dbReference type="NCBI Taxonomy" id="69280"/>
    <lineage>
        <taxon>Bacteria</taxon>
        <taxon>Pseudomonadati</taxon>
        <taxon>Pseudomonadota</taxon>
        <taxon>Betaproteobacteria</taxon>
        <taxon>Burkholderiales</taxon>
        <taxon>Oxalobacteraceae</taxon>
        <taxon>Oxalicibacterium</taxon>
    </lineage>
</organism>
<gene>
    <name evidence="3" type="ORF">GCM10011430_02480</name>
</gene>
<comment type="caution">
    <text evidence="3">The sequence shown here is derived from an EMBL/GenBank/DDBJ whole genome shotgun (WGS) entry which is preliminary data.</text>
</comment>
<evidence type="ECO:0000313" key="3">
    <source>
        <dbReference type="EMBL" id="GGI53074.1"/>
    </source>
</evidence>
<evidence type="ECO:0000256" key="2">
    <source>
        <dbReference type="SAM" id="SignalP"/>
    </source>
</evidence>
<feature type="chain" id="PRO_5035274076" evidence="2">
    <location>
        <begin position="23"/>
        <end position="161"/>
    </location>
</feature>
<evidence type="ECO:0000256" key="1">
    <source>
        <dbReference type="SAM" id="MobiDB-lite"/>
    </source>
</evidence>
<accession>A0A8J3F4H6</accession>
<keyword evidence="2" id="KW-0732">Signal</keyword>
<dbReference type="Proteomes" id="UP000627205">
    <property type="component" value="Unassembled WGS sequence"/>
</dbReference>
<keyword evidence="4" id="KW-1185">Reference proteome</keyword>
<protein>
    <submittedName>
        <fullName evidence="3">Uncharacterized protein</fullName>
    </submittedName>
</protein>
<feature type="signal peptide" evidence="2">
    <location>
        <begin position="1"/>
        <end position="22"/>
    </location>
</feature>
<evidence type="ECO:0000313" key="4">
    <source>
        <dbReference type="Proteomes" id="UP000627205"/>
    </source>
</evidence>
<feature type="compositionally biased region" description="Low complexity" evidence="1">
    <location>
        <begin position="27"/>
        <end position="38"/>
    </location>
</feature>
<reference evidence="3" key="2">
    <citation type="submission" date="2020-09" db="EMBL/GenBank/DDBJ databases">
        <authorList>
            <person name="Sun Q."/>
            <person name="Sedlacek I."/>
        </authorList>
    </citation>
    <scope>NUCLEOTIDE SEQUENCE</scope>
    <source>
        <strain evidence="3">CCM 7664</strain>
    </source>
</reference>
<sequence length="161" mass="16744">MTAVRRIAAIVPLLLAAAGAHAADVSTPVSTPASVSAPLQSAEPPPQLFGKPMVFRGTLGDKQVQLSIRPKNPADEGLEGEYFIFGSSQKVLLAGDGEGDALLLEESENGKDISGQWDGKLEGDTLSGNWTSADFSITRPFVLKVLSTSAPAPAKKATGTR</sequence>